<sequence length="102" mass="11598">MGPRVWCDVHVIIRMRLTSLTFVLALLYVFGVWCIVCGVWWDQLEVGGWRLEDSDSGYWAARQRLHICVFGAPRVMSGLCCCCSYFFFVCAGLWSLCLCACA</sequence>
<evidence type="ECO:0000256" key="1">
    <source>
        <dbReference type="SAM" id="Phobius"/>
    </source>
</evidence>
<feature type="transmembrane region" description="Helical" evidence="1">
    <location>
        <begin position="75"/>
        <end position="101"/>
    </location>
</feature>
<gene>
    <name evidence="2" type="ORF">PBIL07802_LOCUS1750</name>
</gene>
<reference evidence="2" key="1">
    <citation type="submission" date="2021-01" db="EMBL/GenBank/DDBJ databases">
        <authorList>
            <person name="Corre E."/>
            <person name="Pelletier E."/>
            <person name="Niang G."/>
            <person name="Scheremetjew M."/>
            <person name="Finn R."/>
            <person name="Kale V."/>
            <person name="Holt S."/>
            <person name="Cochrane G."/>
            <person name="Meng A."/>
            <person name="Brown T."/>
            <person name="Cohen L."/>
        </authorList>
    </citation>
    <scope>NUCLEOTIDE SEQUENCE</scope>
    <source>
        <strain evidence="2">NIES-2562</strain>
    </source>
</reference>
<name>A0A7S3G234_9EUKA</name>
<organism evidence="2">
    <name type="scientific">Palpitomonas bilix</name>
    <dbReference type="NCBI Taxonomy" id="652834"/>
    <lineage>
        <taxon>Eukaryota</taxon>
        <taxon>Eukaryota incertae sedis</taxon>
    </lineage>
</organism>
<keyword evidence="1" id="KW-0812">Transmembrane</keyword>
<proteinExistence type="predicted"/>
<evidence type="ECO:0000313" key="2">
    <source>
        <dbReference type="EMBL" id="CAE0239601.1"/>
    </source>
</evidence>
<dbReference type="EMBL" id="HBIB01002665">
    <property type="protein sequence ID" value="CAE0239601.1"/>
    <property type="molecule type" value="Transcribed_RNA"/>
</dbReference>
<accession>A0A7S3G234</accession>
<keyword evidence="1" id="KW-1133">Transmembrane helix</keyword>
<keyword evidence="1" id="KW-0472">Membrane</keyword>
<dbReference type="AlphaFoldDB" id="A0A7S3G234"/>
<protein>
    <recommendedName>
        <fullName evidence="3">Transmembrane protein</fullName>
    </recommendedName>
</protein>
<evidence type="ECO:0008006" key="3">
    <source>
        <dbReference type="Google" id="ProtNLM"/>
    </source>
</evidence>
<feature type="transmembrane region" description="Helical" evidence="1">
    <location>
        <begin position="20"/>
        <end position="41"/>
    </location>
</feature>